<reference evidence="1 2" key="1">
    <citation type="journal article" date="2020" name="bioRxiv">
        <title>Sequence and annotation of 42 cannabis genomes reveals extensive copy number variation in cannabinoid synthesis and pathogen resistance genes.</title>
        <authorList>
            <person name="Mckernan K.J."/>
            <person name="Helbert Y."/>
            <person name="Kane L.T."/>
            <person name="Ebling H."/>
            <person name="Zhang L."/>
            <person name="Liu B."/>
            <person name="Eaton Z."/>
            <person name="Mclaughlin S."/>
            <person name="Kingan S."/>
            <person name="Baybayan P."/>
            <person name="Concepcion G."/>
            <person name="Jordan M."/>
            <person name="Riva A."/>
            <person name="Barbazuk W."/>
            <person name="Harkins T."/>
        </authorList>
    </citation>
    <scope>NUCLEOTIDE SEQUENCE [LARGE SCALE GENOMIC DNA]</scope>
    <source>
        <strain evidence="2">cv. Jamaican Lion 4</strain>
        <tissue evidence="1">Leaf</tissue>
    </source>
</reference>
<evidence type="ECO:0000313" key="1">
    <source>
        <dbReference type="EMBL" id="KAF4370421.1"/>
    </source>
</evidence>
<organism evidence="1 2">
    <name type="scientific">Cannabis sativa</name>
    <name type="common">Hemp</name>
    <name type="synonym">Marijuana</name>
    <dbReference type="NCBI Taxonomy" id="3483"/>
    <lineage>
        <taxon>Eukaryota</taxon>
        <taxon>Viridiplantae</taxon>
        <taxon>Streptophyta</taxon>
        <taxon>Embryophyta</taxon>
        <taxon>Tracheophyta</taxon>
        <taxon>Spermatophyta</taxon>
        <taxon>Magnoliopsida</taxon>
        <taxon>eudicotyledons</taxon>
        <taxon>Gunneridae</taxon>
        <taxon>Pentapetalae</taxon>
        <taxon>rosids</taxon>
        <taxon>fabids</taxon>
        <taxon>Rosales</taxon>
        <taxon>Cannabaceae</taxon>
        <taxon>Cannabis</taxon>
    </lineage>
</organism>
<comment type="caution">
    <text evidence="1">The sequence shown here is derived from an EMBL/GenBank/DDBJ whole genome shotgun (WGS) entry which is preliminary data.</text>
</comment>
<proteinExistence type="predicted"/>
<dbReference type="EMBL" id="JAATIP010000118">
    <property type="protein sequence ID" value="KAF4370421.1"/>
    <property type="molecule type" value="Genomic_DNA"/>
</dbReference>
<sequence>MMKWVLKGEEEWCLFWWKGRENGGFWGEKVRENHGLEGEGDGVWKELSSSREVVRPLLLHSDDGDNGGNGGQWIRVENILRATLILELDRATKE</sequence>
<name>A0A7J6FI82_CANSA</name>
<evidence type="ECO:0000313" key="2">
    <source>
        <dbReference type="Proteomes" id="UP000525078"/>
    </source>
</evidence>
<dbReference type="Proteomes" id="UP000525078">
    <property type="component" value="Unassembled WGS sequence"/>
</dbReference>
<gene>
    <name evidence="1" type="ORF">F8388_016158</name>
</gene>
<dbReference type="AlphaFoldDB" id="A0A7J6FI82"/>
<accession>A0A7J6FI82</accession>
<protein>
    <submittedName>
        <fullName evidence="1">Uncharacterized protein</fullName>
    </submittedName>
</protein>